<keyword evidence="1" id="KW-0479">Metal-binding</keyword>
<dbReference type="AlphaFoldDB" id="A0AAD9K8D8"/>
<dbReference type="SUPFAM" id="SSF57850">
    <property type="entry name" value="RING/U-box"/>
    <property type="match status" value="1"/>
</dbReference>
<keyword evidence="4" id="KW-0862">Zinc</keyword>
<feature type="domain" description="RING-type" evidence="7">
    <location>
        <begin position="18"/>
        <end position="63"/>
    </location>
</feature>
<dbReference type="PROSITE" id="PS00518">
    <property type="entry name" value="ZF_RING_1"/>
    <property type="match status" value="1"/>
</dbReference>
<evidence type="ECO:0000313" key="9">
    <source>
        <dbReference type="Proteomes" id="UP001208570"/>
    </source>
</evidence>
<dbReference type="Proteomes" id="UP001208570">
    <property type="component" value="Unassembled WGS sequence"/>
</dbReference>
<feature type="repeat" description="NHL" evidence="6">
    <location>
        <begin position="213"/>
        <end position="253"/>
    </location>
</feature>
<dbReference type="EMBL" id="JAODUP010000040">
    <property type="protein sequence ID" value="KAK2166310.1"/>
    <property type="molecule type" value="Genomic_DNA"/>
</dbReference>
<proteinExistence type="predicted"/>
<evidence type="ECO:0000256" key="1">
    <source>
        <dbReference type="ARBA" id="ARBA00022723"/>
    </source>
</evidence>
<evidence type="ECO:0000313" key="8">
    <source>
        <dbReference type="EMBL" id="KAK2166310.1"/>
    </source>
</evidence>
<keyword evidence="3 5" id="KW-0863">Zinc-finger</keyword>
<dbReference type="PROSITE" id="PS50089">
    <property type="entry name" value="ZF_RING_2"/>
    <property type="match status" value="1"/>
</dbReference>
<dbReference type="CDD" id="cd05819">
    <property type="entry name" value="NHL"/>
    <property type="match status" value="1"/>
</dbReference>
<evidence type="ECO:0000256" key="2">
    <source>
        <dbReference type="ARBA" id="ARBA00022737"/>
    </source>
</evidence>
<reference evidence="8" key="1">
    <citation type="journal article" date="2023" name="Mol. Biol. Evol.">
        <title>Third-Generation Sequencing Reveals the Adaptive Role of the Epigenome in Three Deep-Sea Polychaetes.</title>
        <authorList>
            <person name="Perez M."/>
            <person name="Aroh O."/>
            <person name="Sun Y."/>
            <person name="Lan Y."/>
            <person name="Juniper S.K."/>
            <person name="Young C.R."/>
            <person name="Angers B."/>
            <person name="Qian P.Y."/>
        </authorList>
    </citation>
    <scope>NUCLEOTIDE SEQUENCE</scope>
    <source>
        <strain evidence="8">P08H-3</strain>
    </source>
</reference>
<protein>
    <recommendedName>
        <fullName evidence="7">RING-type domain-containing protein</fullName>
    </recommendedName>
</protein>
<keyword evidence="9" id="KW-1185">Reference proteome</keyword>
<feature type="repeat" description="NHL" evidence="6">
    <location>
        <begin position="342"/>
        <end position="385"/>
    </location>
</feature>
<dbReference type="GO" id="GO:0043161">
    <property type="term" value="P:proteasome-mediated ubiquitin-dependent protein catabolic process"/>
    <property type="evidence" value="ECO:0007669"/>
    <property type="project" value="TreeGrafter"/>
</dbReference>
<dbReference type="GO" id="GO:0008270">
    <property type="term" value="F:zinc ion binding"/>
    <property type="evidence" value="ECO:0007669"/>
    <property type="project" value="UniProtKB-KW"/>
</dbReference>
<keyword evidence="2" id="KW-0677">Repeat</keyword>
<evidence type="ECO:0000259" key="7">
    <source>
        <dbReference type="PROSITE" id="PS50089"/>
    </source>
</evidence>
<evidence type="ECO:0000256" key="5">
    <source>
        <dbReference type="PROSITE-ProRule" id="PRU00175"/>
    </source>
</evidence>
<dbReference type="InterPro" id="IPR050952">
    <property type="entry name" value="TRIM-NHL_E3_ligases"/>
</dbReference>
<dbReference type="SMART" id="SM00184">
    <property type="entry name" value="RING"/>
    <property type="match status" value="1"/>
</dbReference>
<dbReference type="Pfam" id="PF00097">
    <property type="entry name" value="zf-C3HC4"/>
    <property type="match status" value="1"/>
</dbReference>
<accession>A0AAD9K8D8</accession>
<evidence type="ECO:0000256" key="3">
    <source>
        <dbReference type="ARBA" id="ARBA00022771"/>
    </source>
</evidence>
<dbReference type="GO" id="GO:0000209">
    <property type="term" value="P:protein polyubiquitination"/>
    <property type="evidence" value="ECO:0007669"/>
    <property type="project" value="TreeGrafter"/>
</dbReference>
<dbReference type="Gene3D" id="3.30.40.10">
    <property type="entry name" value="Zinc/RING finger domain, C3HC4 (zinc finger)"/>
    <property type="match status" value="1"/>
</dbReference>
<dbReference type="PROSITE" id="PS51125">
    <property type="entry name" value="NHL"/>
    <property type="match status" value="3"/>
</dbReference>
<dbReference type="InterPro" id="IPR017907">
    <property type="entry name" value="Znf_RING_CS"/>
</dbReference>
<dbReference type="SUPFAM" id="SSF101898">
    <property type="entry name" value="NHL repeat"/>
    <property type="match status" value="1"/>
</dbReference>
<dbReference type="Pfam" id="PF01436">
    <property type="entry name" value="NHL"/>
    <property type="match status" value="1"/>
</dbReference>
<dbReference type="InterPro" id="IPR001258">
    <property type="entry name" value="NHL_repeat"/>
</dbReference>
<dbReference type="InterPro" id="IPR011042">
    <property type="entry name" value="6-blade_b-propeller_TolB-like"/>
</dbReference>
<evidence type="ECO:0000256" key="4">
    <source>
        <dbReference type="ARBA" id="ARBA00022833"/>
    </source>
</evidence>
<feature type="repeat" description="NHL" evidence="6">
    <location>
        <begin position="389"/>
        <end position="432"/>
    </location>
</feature>
<dbReference type="Gene3D" id="2.120.10.30">
    <property type="entry name" value="TolB, C-terminal domain"/>
    <property type="match status" value="2"/>
</dbReference>
<gene>
    <name evidence="8" type="ORF">LSH36_40g16016</name>
</gene>
<dbReference type="InterPro" id="IPR001841">
    <property type="entry name" value="Znf_RING"/>
</dbReference>
<comment type="caution">
    <text evidence="8">The sequence shown here is derived from an EMBL/GenBank/DDBJ whole genome shotgun (WGS) entry which is preliminary data.</text>
</comment>
<dbReference type="GO" id="GO:0061630">
    <property type="term" value="F:ubiquitin protein ligase activity"/>
    <property type="evidence" value="ECO:0007669"/>
    <property type="project" value="TreeGrafter"/>
</dbReference>
<dbReference type="PANTHER" id="PTHR24104">
    <property type="entry name" value="E3 UBIQUITIN-PROTEIN LIGASE NHLRC1-RELATED"/>
    <property type="match status" value="1"/>
</dbReference>
<name>A0AAD9K8D8_9ANNE</name>
<evidence type="ECO:0000256" key="6">
    <source>
        <dbReference type="PROSITE-ProRule" id="PRU00504"/>
    </source>
</evidence>
<sequence length="486" mass="54639">MNTESRILSQIKQDHLTCHICHGPYMEPKALPCLHTFCTQCLQDFIFSRRYEAGDEFPCPVCRISVTLTKHSVDAFPDNHLVITLMDTVGGELDHNGLSMLVQQNTHLYPSLTSLLDKNTDVQNPQQVHWDEQYVGVAVKNHATPRYNSPVIHNPTITKRNQEIQPRNSERYHTPTALGPPESRIPLQRKLILSNDQYPIQKETNRHGALLGFGQHGKGLADFEQPVGLAVSPDGYIIVGDQRDSRVFMFECNGNLRTVFTCQGHIQDLATNHLGLIYVANTQARKSMVVCYNNRGHTVATFGNFFTYEKPHGIALMSDNHMVITSLETHLVYVLNEYGKMTHKFIGKGKDGKRLNYPYHVTVTKKDKIIVSDYGNDCVKVFDKCGKFKLQFGKSGSKPGQFSGPRGICVDKDNNILVADSRNHRVQAFTSHGQLIRIVMQMTSYDVGAAGCPMNIAMMPDNKLVVLLTSASYSQIRVYPYIIGTR</sequence>
<dbReference type="InterPro" id="IPR018957">
    <property type="entry name" value="Znf_C3HC4_RING-type"/>
</dbReference>
<dbReference type="PANTHER" id="PTHR24104:SF25">
    <property type="entry name" value="PROTEIN LIN-41"/>
    <property type="match status" value="1"/>
</dbReference>
<dbReference type="InterPro" id="IPR013083">
    <property type="entry name" value="Znf_RING/FYVE/PHD"/>
</dbReference>
<organism evidence="8 9">
    <name type="scientific">Paralvinella palmiformis</name>
    <dbReference type="NCBI Taxonomy" id="53620"/>
    <lineage>
        <taxon>Eukaryota</taxon>
        <taxon>Metazoa</taxon>
        <taxon>Spiralia</taxon>
        <taxon>Lophotrochozoa</taxon>
        <taxon>Annelida</taxon>
        <taxon>Polychaeta</taxon>
        <taxon>Sedentaria</taxon>
        <taxon>Canalipalpata</taxon>
        <taxon>Terebellida</taxon>
        <taxon>Terebelliformia</taxon>
        <taxon>Alvinellidae</taxon>
        <taxon>Paralvinella</taxon>
    </lineage>
</organism>